<protein>
    <recommendedName>
        <fullName evidence="3">Phosphohydrolase</fullName>
    </recommendedName>
</protein>
<accession>A0A1H3ZR95</accession>
<dbReference type="AlphaFoldDB" id="A0A1H3ZR95"/>
<evidence type="ECO:0000313" key="2">
    <source>
        <dbReference type="Proteomes" id="UP000199002"/>
    </source>
</evidence>
<reference evidence="2" key="1">
    <citation type="submission" date="2016-10" db="EMBL/GenBank/DDBJ databases">
        <authorList>
            <person name="Varghese N."/>
            <person name="Submissions S."/>
        </authorList>
    </citation>
    <scope>NUCLEOTIDE SEQUENCE [LARGE SCALE GENOMIC DNA]</scope>
    <source>
        <strain evidence="2">DSM 25157</strain>
    </source>
</reference>
<dbReference type="Gene3D" id="1.10.3210.10">
    <property type="entry name" value="Hypothetical protein af1432"/>
    <property type="match status" value="1"/>
</dbReference>
<evidence type="ECO:0000313" key="1">
    <source>
        <dbReference type="EMBL" id="SEA26229.1"/>
    </source>
</evidence>
<gene>
    <name evidence="1" type="ORF">SAMN05421875_10891</name>
</gene>
<proteinExistence type="predicted"/>
<dbReference type="RefSeq" id="WP_092697862.1">
    <property type="nucleotide sequence ID" value="NZ_CAXIQL010000025.1"/>
</dbReference>
<name>A0A1H3ZR95_9BURK</name>
<dbReference type="EMBL" id="FNQJ01000008">
    <property type="protein sequence ID" value="SEA26229.1"/>
    <property type="molecule type" value="Genomic_DNA"/>
</dbReference>
<dbReference type="Proteomes" id="UP000199002">
    <property type="component" value="Unassembled WGS sequence"/>
</dbReference>
<evidence type="ECO:0008006" key="3">
    <source>
        <dbReference type="Google" id="ProtNLM"/>
    </source>
</evidence>
<dbReference type="GeneID" id="34232899"/>
<sequence length="400" mass="43771">MRLVALNIESIPLGQPLPFELRGADGALLAQKGDAIRTRAELDALVARGLRLCVDTDESDDSHRAYLAPLQKMRLSETSLGQIAALKIQAGAQSGGERGGKYVPDWPEWQLRATQLLRAPLAGDFDGRFQSLHSELARHCEQTPDATLLALIYLSAQETRMYSATHAMLVCCVCMVVAREMLHWPDERVRQLGSAALTMNIAMTELQDQLAQQSQPLTSQQIEAVQDHSSRSEQLLRRLGVADPAWLEAVLCHHQRTPGPLAKRSEARQMARLLQRADIFGARLAPRVARSPMPVTAALQASYYDEAHQVDEAGAALVKTLGVYPPGAFVRLANQEVAVVLQRGATATTPRVAVVMDREGMPAGEMIPRDTSHAAWKIAGVVACRDVRAQWPLARLLALV</sequence>
<keyword evidence="2" id="KW-1185">Reference proteome</keyword>
<organism evidence="1 2">
    <name type="scientific">Acidovorax soli</name>
    <dbReference type="NCBI Taxonomy" id="592050"/>
    <lineage>
        <taxon>Bacteria</taxon>
        <taxon>Pseudomonadati</taxon>
        <taxon>Pseudomonadota</taxon>
        <taxon>Betaproteobacteria</taxon>
        <taxon>Burkholderiales</taxon>
        <taxon>Comamonadaceae</taxon>
        <taxon>Acidovorax</taxon>
    </lineage>
</organism>
<dbReference type="STRING" id="592050.SAMN05421875_10891"/>
<dbReference type="SUPFAM" id="SSF109604">
    <property type="entry name" value="HD-domain/PDEase-like"/>
    <property type="match status" value="1"/>
</dbReference>